<evidence type="ECO:0000313" key="5">
    <source>
        <dbReference type="EMBL" id="MBB6480411.1"/>
    </source>
</evidence>
<keyword evidence="4" id="KW-0720">Serine protease</keyword>
<dbReference type="PANTHER" id="PTHR20842:SF0">
    <property type="entry name" value="ALPHA-ASPARTYL DIPEPTIDASE"/>
    <property type="match status" value="1"/>
</dbReference>
<evidence type="ECO:0000256" key="1">
    <source>
        <dbReference type="ARBA" id="ARBA00006534"/>
    </source>
</evidence>
<proteinExistence type="inferred from homology"/>
<evidence type="ECO:0000256" key="4">
    <source>
        <dbReference type="ARBA" id="ARBA00022825"/>
    </source>
</evidence>
<dbReference type="RefSeq" id="WP_184746611.1">
    <property type="nucleotide sequence ID" value="NZ_JACHGJ010000003.1"/>
</dbReference>
<comment type="caution">
    <text evidence="5">The sequence shown here is derived from an EMBL/GenBank/DDBJ whole genome shotgun (WGS) entry which is preliminary data.</text>
</comment>
<accession>A0A841RAM5</accession>
<dbReference type="EMBL" id="JACHGJ010000003">
    <property type="protein sequence ID" value="MBB6480411.1"/>
    <property type="molecule type" value="Genomic_DNA"/>
</dbReference>
<dbReference type="AlphaFoldDB" id="A0A841RAM5"/>
<dbReference type="EC" id="3.4.13.21" evidence="5"/>
<keyword evidence="5" id="KW-0224">Dipeptidase</keyword>
<sequence length="250" mass="27862">MGKIFAIGGGEIRFGETREIDRKIVEASGKKNPKLLFIPTASREAEAYIKTVDEYFGGELGCRVETLFLINRPVDTHAVRSEILDSDIIYVGGGNTRFMMETWRKHAVDKALREAYDKGIILSGLSAGSICWFDCGQSDSDFAIDVPEGRYSCVDGLGFIPLLHAPHHNEDHRAVDLPLLVREKERTALALSNFCALEISDDKCRFHKSSEEAYALKLEVIDGLIQETSLPLDGTFRNLSTLFKSESEVE</sequence>
<protein>
    <submittedName>
        <fullName evidence="5">Dipeptidase E</fullName>
        <ecNumber evidence="5">3.4.13.21</ecNumber>
    </submittedName>
</protein>
<dbReference type="CDD" id="cd03146">
    <property type="entry name" value="GAT1_Peptidase_E"/>
    <property type="match status" value="1"/>
</dbReference>
<evidence type="ECO:0000256" key="2">
    <source>
        <dbReference type="ARBA" id="ARBA00022670"/>
    </source>
</evidence>
<dbReference type="GO" id="GO:0008236">
    <property type="term" value="F:serine-type peptidase activity"/>
    <property type="evidence" value="ECO:0007669"/>
    <property type="project" value="UniProtKB-KW"/>
</dbReference>
<comment type="similarity">
    <text evidence="1">Belongs to the peptidase S51 family.</text>
</comment>
<dbReference type="Pfam" id="PF03575">
    <property type="entry name" value="Peptidase_S51"/>
    <property type="match status" value="1"/>
</dbReference>
<evidence type="ECO:0000256" key="3">
    <source>
        <dbReference type="ARBA" id="ARBA00022801"/>
    </source>
</evidence>
<keyword evidence="2" id="KW-0645">Protease</keyword>
<dbReference type="PANTHER" id="PTHR20842">
    <property type="entry name" value="PROTEASE S51 ALPHA-ASPARTYL DIPEPTIDASE"/>
    <property type="match status" value="1"/>
</dbReference>
<reference evidence="5 6" key="1">
    <citation type="submission" date="2020-08" db="EMBL/GenBank/DDBJ databases">
        <title>Genomic Encyclopedia of Type Strains, Phase IV (KMG-IV): sequencing the most valuable type-strain genomes for metagenomic binning, comparative biology and taxonomic classification.</title>
        <authorList>
            <person name="Goeker M."/>
        </authorList>
    </citation>
    <scope>NUCLEOTIDE SEQUENCE [LARGE SCALE GENOMIC DNA]</scope>
    <source>
        <strain evidence="5 6">DSM 2461</strain>
    </source>
</reference>
<name>A0A841RAM5_9SPIO</name>
<dbReference type="InterPro" id="IPR029062">
    <property type="entry name" value="Class_I_gatase-like"/>
</dbReference>
<keyword evidence="3 5" id="KW-0378">Hydrolase</keyword>
<dbReference type="InterPro" id="IPR005320">
    <property type="entry name" value="Peptidase_S51"/>
</dbReference>
<keyword evidence="6" id="KW-1185">Reference proteome</keyword>
<evidence type="ECO:0000313" key="6">
    <source>
        <dbReference type="Proteomes" id="UP000587760"/>
    </source>
</evidence>
<organism evidence="5 6">
    <name type="scientific">Spirochaeta isovalerica</name>
    <dbReference type="NCBI Taxonomy" id="150"/>
    <lineage>
        <taxon>Bacteria</taxon>
        <taxon>Pseudomonadati</taxon>
        <taxon>Spirochaetota</taxon>
        <taxon>Spirochaetia</taxon>
        <taxon>Spirochaetales</taxon>
        <taxon>Spirochaetaceae</taxon>
        <taxon>Spirochaeta</taxon>
    </lineage>
</organism>
<dbReference type="Proteomes" id="UP000587760">
    <property type="component" value="Unassembled WGS sequence"/>
</dbReference>
<dbReference type="SUPFAM" id="SSF52317">
    <property type="entry name" value="Class I glutamine amidotransferase-like"/>
    <property type="match status" value="1"/>
</dbReference>
<dbReference type="GO" id="GO:0016805">
    <property type="term" value="F:dipeptidase activity"/>
    <property type="evidence" value="ECO:0007669"/>
    <property type="project" value="UniProtKB-KW"/>
</dbReference>
<dbReference type="GO" id="GO:0006508">
    <property type="term" value="P:proteolysis"/>
    <property type="evidence" value="ECO:0007669"/>
    <property type="project" value="UniProtKB-KW"/>
</dbReference>
<dbReference type="Gene3D" id="3.40.50.880">
    <property type="match status" value="1"/>
</dbReference>
<gene>
    <name evidence="5" type="ORF">HNR50_002074</name>
</gene>